<protein>
    <submittedName>
        <fullName evidence="1">Uncharacterized protein</fullName>
    </submittedName>
</protein>
<organism evidence="1">
    <name type="scientific">Rhizophagus irregularis (strain DAOM 181602 / DAOM 197198 / MUCL 43194)</name>
    <name type="common">Arbuscular mycorrhizal fungus</name>
    <name type="synonym">Glomus intraradices</name>
    <dbReference type="NCBI Taxonomy" id="747089"/>
    <lineage>
        <taxon>Eukaryota</taxon>
        <taxon>Fungi</taxon>
        <taxon>Fungi incertae sedis</taxon>
        <taxon>Mucoromycota</taxon>
        <taxon>Glomeromycotina</taxon>
        <taxon>Glomeromycetes</taxon>
        <taxon>Glomerales</taxon>
        <taxon>Glomeraceae</taxon>
        <taxon>Rhizophagus</taxon>
    </lineage>
</organism>
<accession>U9TEQ4</accession>
<dbReference type="HOGENOM" id="CLU_3069882_0_0_1"/>
<dbReference type="AlphaFoldDB" id="U9TEQ4"/>
<dbReference type="EMBL" id="KI291378">
    <property type="protein sequence ID" value="ESA06624.1"/>
    <property type="molecule type" value="Genomic_DNA"/>
</dbReference>
<sequence>MKNTLPKTIVLPPRQAHILLALRIPSGPALCNAGQLYSQMEAIYMIFGFILSK</sequence>
<name>U9TEQ4_RHIID</name>
<proteinExistence type="predicted"/>
<gene>
    <name evidence="1" type="ORF">GLOINDRAFT_33938</name>
</gene>
<evidence type="ECO:0000313" key="1">
    <source>
        <dbReference type="EMBL" id="ESA06624.1"/>
    </source>
</evidence>
<reference evidence="1" key="1">
    <citation type="submission" date="2013-07" db="EMBL/GenBank/DDBJ databases">
        <title>The genome of an arbuscular mycorrhizal fungus provides insights into the evolution of the oldest plant symbiosis.</title>
        <authorList>
            <consortium name="DOE Joint Genome Institute"/>
            <person name="Tisserant E."/>
            <person name="Malbreil M."/>
            <person name="Kuo A."/>
            <person name="Kohler A."/>
            <person name="Symeonidi A."/>
            <person name="Balestrini R."/>
            <person name="Charron P."/>
            <person name="Duensing N."/>
            <person name="Frei-dit-Frey N."/>
            <person name="Gianinazzi-Pearson V."/>
            <person name="Gilbert B."/>
            <person name="Handa Y."/>
            <person name="Hijri M."/>
            <person name="Kaul R."/>
            <person name="Kawaguchi M."/>
            <person name="Krajinski F."/>
            <person name="Lammers P."/>
            <person name="Lapierre D."/>
            <person name="Masclaux F.G."/>
            <person name="Murat C."/>
            <person name="Morin E."/>
            <person name="Ndikumana S."/>
            <person name="Pagni M."/>
            <person name="Petitpierre D."/>
            <person name="Requena N."/>
            <person name="Rosikiewicz P."/>
            <person name="Riley R."/>
            <person name="Saito K."/>
            <person name="San Clemente H."/>
            <person name="Shapiro H."/>
            <person name="van Tuinen D."/>
            <person name="Becard G."/>
            <person name="Bonfante P."/>
            <person name="Paszkowski U."/>
            <person name="Shachar-Hill Y."/>
            <person name="Young J.P."/>
            <person name="Sanders I.R."/>
            <person name="Henrissat B."/>
            <person name="Rensing S.A."/>
            <person name="Grigoriev I.V."/>
            <person name="Corradi N."/>
            <person name="Roux C."/>
            <person name="Martin F."/>
        </authorList>
    </citation>
    <scope>NUCLEOTIDE SEQUENCE</scope>
    <source>
        <strain evidence="1">DAOM 197198</strain>
    </source>
</reference>